<dbReference type="PANTHER" id="PTHR44591">
    <property type="entry name" value="STRESS RESPONSE REGULATOR PROTEIN 1"/>
    <property type="match status" value="1"/>
</dbReference>
<evidence type="ECO:0000313" key="6">
    <source>
        <dbReference type="Proteomes" id="UP000198324"/>
    </source>
</evidence>
<keyword evidence="3" id="KW-0812">Transmembrane</keyword>
<evidence type="ECO:0000259" key="4">
    <source>
        <dbReference type="PROSITE" id="PS50110"/>
    </source>
</evidence>
<dbReference type="RefSeq" id="WP_089273764.1">
    <property type="nucleotide sequence ID" value="NZ_FZOC01000003.1"/>
</dbReference>
<dbReference type="PANTHER" id="PTHR44591:SF3">
    <property type="entry name" value="RESPONSE REGULATORY DOMAIN-CONTAINING PROTEIN"/>
    <property type="match status" value="1"/>
</dbReference>
<dbReference type="SMART" id="SM00448">
    <property type="entry name" value="REC"/>
    <property type="match status" value="1"/>
</dbReference>
<evidence type="ECO:0000313" key="5">
    <source>
        <dbReference type="EMBL" id="SNR88903.1"/>
    </source>
</evidence>
<evidence type="ECO:0000256" key="1">
    <source>
        <dbReference type="ARBA" id="ARBA00022553"/>
    </source>
</evidence>
<keyword evidence="3" id="KW-1133">Transmembrane helix</keyword>
<dbReference type="OrthoDB" id="5456285at2"/>
<dbReference type="InterPro" id="IPR050595">
    <property type="entry name" value="Bact_response_regulator"/>
</dbReference>
<gene>
    <name evidence="5" type="ORF">SAMN04488503_1735</name>
</gene>
<feature type="modified residue" description="4-aspartylphosphate" evidence="2">
    <location>
        <position position="53"/>
    </location>
</feature>
<evidence type="ECO:0000256" key="2">
    <source>
        <dbReference type="PROSITE-ProRule" id="PRU00169"/>
    </source>
</evidence>
<dbReference type="Gene3D" id="3.40.50.2300">
    <property type="match status" value="1"/>
</dbReference>
<dbReference type="InterPro" id="IPR001789">
    <property type="entry name" value="Sig_transdc_resp-reg_receiver"/>
</dbReference>
<dbReference type="SUPFAM" id="SSF52172">
    <property type="entry name" value="CheY-like"/>
    <property type="match status" value="1"/>
</dbReference>
<dbReference type="Pfam" id="PF00072">
    <property type="entry name" value="Response_reg"/>
    <property type="match status" value="1"/>
</dbReference>
<dbReference type="AlphaFoldDB" id="A0A239A1X2"/>
<dbReference type="EMBL" id="FZOC01000003">
    <property type="protein sequence ID" value="SNR88903.1"/>
    <property type="molecule type" value="Genomic_DNA"/>
</dbReference>
<feature type="domain" description="Response regulatory" evidence="4">
    <location>
        <begin position="3"/>
        <end position="120"/>
    </location>
</feature>
<accession>A0A239A1X2</accession>
<evidence type="ECO:0000256" key="3">
    <source>
        <dbReference type="SAM" id="Phobius"/>
    </source>
</evidence>
<dbReference type="CDD" id="cd17546">
    <property type="entry name" value="REC_hyHK_CKI1_RcsC-like"/>
    <property type="match status" value="1"/>
</dbReference>
<dbReference type="PROSITE" id="PS50110">
    <property type="entry name" value="RESPONSE_REGULATORY"/>
    <property type="match status" value="1"/>
</dbReference>
<name>A0A239A1X2_9BACT</name>
<proteinExistence type="predicted"/>
<sequence>MAKILIAEDDPISQRFVSAILERMGHSAMVSPNGRHAWEALSAENSFALLITDIMMPGMDGTTLIRTLRADERFKDLPVIVMSAFIGVSEISGLLAVGATWFMPKPVERSVLEEYVKRALD</sequence>
<protein>
    <submittedName>
        <fullName evidence="5">Response regulator receiver domain-containing protein</fullName>
    </submittedName>
</protein>
<organism evidence="5 6">
    <name type="scientific">Humidesulfovibrio mexicanus</name>
    <dbReference type="NCBI Taxonomy" id="147047"/>
    <lineage>
        <taxon>Bacteria</taxon>
        <taxon>Pseudomonadati</taxon>
        <taxon>Thermodesulfobacteriota</taxon>
        <taxon>Desulfovibrionia</taxon>
        <taxon>Desulfovibrionales</taxon>
        <taxon>Desulfovibrionaceae</taxon>
        <taxon>Humidesulfovibrio</taxon>
    </lineage>
</organism>
<feature type="transmembrane region" description="Helical" evidence="3">
    <location>
        <begin position="79"/>
        <end position="103"/>
    </location>
</feature>
<dbReference type="Proteomes" id="UP000198324">
    <property type="component" value="Unassembled WGS sequence"/>
</dbReference>
<dbReference type="InterPro" id="IPR011006">
    <property type="entry name" value="CheY-like_superfamily"/>
</dbReference>
<keyword evidence="3" id="KW-0472">Membrane</keyword>
<dbReference type="GO" id="GO:0000160">
    <property type="term" value="P:phosphorelay signal transduction system"/>
    <property type="evidence" value="ECO:0007669"/>
    <property type="project" value="InterPro"/>
</dbReference>
<keyword evidence="6" id="KW-1185">Reference proteome</keyword>
<keyword evidence="1 2" id="KW-0597">Phosphoprotein</keyword>
<reference evidence="5 6" key="1">
    <citation type="submission" date="2017-06" db="EMBL/GenBank/DDBJ databases">
        <authorList>
            <person name="Kim H.J."/>
            <person name="Triplett B.A."/>
        </authorList>
    </citation>
    <scope>NUCLEOTIDE SEQUENCE [LARGE SCALE GENOMIC DNA]</scope>
    <source>
        <strain evidence="5 6">DSM 13116</strain>
    </source>
</reference>